<dbReference type="Pfam" id="PF13379">
    <property type="entry name" value="NMT1_2"/>
    <property type="match status" value="1"/>
</dbReference>
<dbReference type="NCBIfam" id="TIGR01728">
    <property type="entry name" value="SsuA_fam"/>
    <property type="match status" value="1"/>
</dbReference>
<name>A0ABT2UA95_9BACL</name>
<evidence type="ECO:0000256" key="2">
    <source>
        <dbReference type="ARBA" id="ARBA00004533"/>
    </source>
</evidence>
<dbReference type="SMART" id="SM00283">
    <property type="entry name" value="MA"/>
    <property type="match status" value="1"/>
</dbReference>
<keyword evidence="4" id="KW-0813">Transport</keyword>
<comment type="caution">
    <text evidence="11">The sequence shown here is derived from an EMBL/GenBank/DDBJ whole genome shotgun (WGS) entry which is preliminary data.</text>
</comment>
<dbReference type="PROSITE" id="PS50111">
    <property type="entry name" value="CHEMOTAXIS_TRANSDUC_2"/>
    <property type="match status" value="1"/>
</dbReference>
<evidence type="ECO:0000256" key="5">
    <source>
        <dbReference type="ARBA" id="ARBA00022475"/>
    </source>
</evidence>
<dbReference type="PANTHER" id="PTHR30024">
    <property type="entry name" value="ALIPHATIC SULFONATES-BINDING PROTEIN-RELATED"/>
    <property type="match status" value="1"/>
</dbReference>
<dbReference type="PANTHER" id="PTHR30024:SF47">
    <property type="entry name" value="TAURINE-BINDING PERIPLASMIC PROTEIN"/>
    <property type="match status" value="1"/>
</dbReference>
<evidence type="ECO:0000259" key="10">
    <source>
        <dbReference type="PROSITE" id="PS50111"/>
    </source>
</evidence>
<evidence type="ECO:0000313" key="12">
    <source>
        <dbReference type="Proteomes" id="UP001652445"/>
    </source>
</evidence>
<dbReference type="EMBL" id="JAOQIO010000006">
    <property type="protein sequence ID" value="MCU6790827.1"/>
    <property type="molecule type" value="Genomic_DNA"/>
</dbReference>
<proteinExistence type="inferred from homology"/>
<dbReference type="InterPro" id="IPR044527">
    <property type="entry name" value="NrtA/CpmA_ABC-bd_dom"/>
</dbReference>
<dbReference type="SUPFAM" id="SSF53850">
    <property type="entry name" value="Periplasmic binding protein-like II"/>
    <property type="match status" value="1"/>
</dbReference>
<feature type="domain" description="Methyl-accepting transducer" evidence="10">
    <location>
        <begin position="52"/>
        <end position="323"/>
    </location>
</feature>
<evidence type="ECO:0000256" key="1">
    <source>
        <dbReference type="ARBA" id="ARBA00004418"/>
    </source>
</evidence>
<reference evidence="11 12" key="1">
    <citation type="submission" date="2022-09" db="EMBL/GenBank/DDBJ databases">
        <authorList>
            <person name="Han X.L."/>
            <person name="Wang Q."/>
            <person name="Lu T."/>
        </authorList>
    </citation>
    <scope>NUCLEOTIDE SEQUENCE [LARGE SCALE GENOMIC DNA]</scope>
    <source>
        <strain evidence="11 12">WQ 127069</strain>
    </source>
</reference>
<evidence type="ECO:0000256" key="3">
    <source>
        <dbReference type="ARBA" id="ARBA00010742"/>
    </source>
</evidence>
<keyword evidence="12" id="KW-1185">Reference proteome</keyword>
<dbReference type="RefSeq" id="WP_262682348.1">
    <property type="nucleotide sequence ID" value="NZ_JAOQIO010000006.1"/>
</dbReference>
<dbReference type="Gene3D" id="3.40.190.10">
    <property type="entry name" value="Periplasmic binding protein-like II"/>
    <property type="match status" value="2"/>
</dbReference>
<protein>
    <submittedName>
        <fullName evidence="11">Aliphatic sulfonate ABC transporter substrate-binding protein</fullName>
    </submittedName>
</protein>
<evidence type="ECO:0000256" key="6">
    <source>
        <dbReference type="ARBA" id="ARBA00022519"/>
    </source>
</evidence>
<evidence type="ECO:0000256" key="7">
    <source>
        <dbReference type="ARBA" id="ARBA00022729"/>
    </source>
</evidence>
<dbReference type="Proteomes" id="UP001652445">
    <property type="component" value="Unassembled WGS sequence"/>
</dbReference>
<dbReference type="Gene3D" id="1.10.287.950">
    <property type="entry name" value="Methyl-accepting chemotaxis protein"/>
    <property type="match status" value="1"/>
</dbReference>
<keyword evidence="6" id="KW-0997">Cell inner membrane</keyword>
<evidence type="ECO:0000256" key="8">
    <source>
        <dbReference type="ARBA" id="ARBA00023136"/>
    </source>
</evidence>
<dbReference type="InterPro" id="IPR004089">
    <property type="entry name" value="MCPsignal_dom"/>
</dbReference>
<keyword evidence="5" id="KW-1003">Cell membrane</keyword>
<organism evidence="11 12">
    <name type="scientific">Paenibacillus baimaensis</name>
    <dbReference type="NCBI Taxonomy" id="2982185"/>
    <lineage>
        <taxon>Bacteria</taxon>
        <taxon>Bacillati</taxon>
        <taxon>Bacillota</taxon>
        <taxon>Bacilli</taxon>
        <taxon>Bacillales</taxon>
        <taxon>Paenibacillaceae</taxon>
        <taxon>Paenibacillus</taxon>
    </lineage>
</organism>
<keyword evidence="9" id="KW-0807">Transducer</keyword>
<gene>
    <name evidence="11" type="ORF">OB236_01685</name>
</gene>
<sequence length="641" mass="70358">MTLLSKSLHFINSFKALEKADSVQPNHPVEQFKKLYQTSGTLSDSTDSLLHFVKNTIENMETVSLSIHEIVNAAALQSEETEKSLVHSEALGEVLNTAVQQIQHVETATVQSLHAAETGKSTVDLLAQQSIHNKEISNKLHTTMKDLEHKTEVISKAMESIFQVSQSIQMLSLNASIEAAHAGEQGKGFAVVAQEVRKLAVESAVNGRTITGLLQGMQQQVRAFSEIVDETRKSSQNVSQAVVETKQQFDSIHLNLSHITEHSAEASQLLHTASHRKDLLIQHLHTVTSLAQQSLSSAYEVARLSEKQASSVLTVAGSTQDLQSISQDLRAGVVEIIGDAASETKQTTQQIRIGFIPNLTHAPALLAIHHQLFEQQFDGQFETRAFSAGPAVVDALLNNQIDIGYTGPGPVFEAFSKKQNIQIISGVNQGGAALLVRTDSNLQQAEQLRGKTIAIPQYGNGQHILLRQLLGRHGLKDIFRGGDIRIIQAKPSALISMFASNQVDAALVQEPWVTLLENKAAARVLVDWQELYNGGQYPNTVIAVNRDFVHNHPQTVSRFLQAHNASMLSISEKRPGTYHTLSQSLEQLTGQSLSVDAIERALQRIIWNSTTDLSTLRGFAQLIKQEGFLNKDIDFDLLLVK</sequence>
<dbReference type="CDD" id="cd13553">
    <property type="entry name" value="PBP2_NrtA_CpmA_like"/>
    <property type="match status" value="1"/>
</dbReference>
<dbReference type="InterPro" id="IPR010067">
    <property type="entry name" value="ABC_SsuA_sub-bd"/>
</dbReference>
<accession>A0ABT2UA95</accession>
<keyword evidence="8" id="KW-0472">Membrane</keyword>
<evidence type="ECO:0000256" key="9">
    <source>
        <dbReference type="PROSITE-ProRule" id="PRU00284"/>
    </source>
</evidence>
<evidence type="ECO:0000256" key="4">
    <source>
        <dbReference type="ARBA" id="ARBA00022448"/>
    </source>
</evidence>
<dbReference type="SUPFAM" id="SSF58104">
    <property type="entry name" value="Methyl-accepting chemotaxis protein (MCP) signaling domain"/>
    <property type="match status" value="1"/>
</dbReference>
<keyword evidence="7" id="KW-0732">Signal</keyword>
<comment type="similarity">
    <text evidence="3">Belongs to the bacterial solute-binding protein SsuA/TauA family.</text>
</comment>
<evidence type="ECO:0000313" key="11">
    <source>
        <dbReference type="EMBL" id="MCU6790827.1"/>
    </source>
</evidence>
<comment type="subcellular location">
    <subcellularLocation>
        <location evidence="2">Cell inner membrane</location>
    </subcellularLocation>
    <subcellularLocation>
        <location evidence="1">Periplasm</location>
    </subcellularLocation>
</comment>
<dbReference type="Pfam" id="PF00015">
    <property type="entry name" value="MCPsignal"/>
    <property type="match status" value="1"/>
</dbReference>